<accession>A0A7T8QTS7</accession>
<dbReference type="AlphaFoldDB" id="A0A7T8QTS7"/>
<protein>
    <submittedName>
        <fullName evidence="1">Bloom syndrome protein -like protein</fullName>
    </submittedName>
</protein>
<evidence type="ECO:0000313" key="2">
    <source>
        <dbReference type="Proteomes" id="UP000595437"/>
    </source>
</evidence>
<keyword evidence="2" id="KW-1185">Reference proteome</keyword>
<reference evidence="2" key="1">
    <citation type="submission" date="2021-01" db="EMBL/GenBank/DDBJ databases">
        <title>Caligus Genome Assembly.</title>
        <authorList>
            <person name="Gallardo-Escarate C."/>
        </authorList>
    </citation>
    <scope>NUCLEOTIDE SEQUENCE [LARGE SCALE GENOMIC DNA]</scope>
</reference>
<evidence type="ECO:0000313" key="1">
    <source>
        <dbReference type="EMBL" id="QQP54770.1"/>
    </source>
</evidence>
<feature type="non-terminal residue" evidence="1">
    <location>
        <position position="55"/>
    </location>
</feature>
<dbReference type="EMBL" id="CP045894">
    <property type="protein sequence ID" value="QQP54770.1"/>
    <property type="molecule type" value="Genomic_DNA"/>
</dbReference>
<proteinExistence type="predicted"/>
<dbReference type="Proteomes" id="UP000595437">
    <property type="component" value="Chromosome 5"/>
</dbReference>
<feature type="non-terminal residue" evidence="1">
    <location>
        <position position="1"/>
    </location>
</feature>
<gene>
    <name evidence="1" type="ORF">FKW44_007709</name>
</gene>
<sequence length="55" mass="6484">SYEEELIPIYQSFLDQRLSYLEDKEYAAFLNSEEDWGFPYFSSSIESIGGWMSKS</sequence>
<organism evidence="1 2">
    <name type="scientific">Caligus rogercresseyi</name>
    <name type="common">Sea louse</name>
    <dbReference type="NCBI Taxonomy" id="217165"/>
    <lineage>
        <taxon>Eukaryota</taxon>
        <taxon>Metazoa</taxon>
        <taxon>Ecdysozoa</taxon>
        <taxon>Arthropoda</taxon>
        <taxon>Crustacea</taxon>
        <taxon>Multicrustacea</taxon>
        <taxon>Hexanauplia</taxon>
        <taxon>Copepoda</taxon>
        <taxon>Siphonostomatoida</taxon>
        <taxon>Caligidae</taxon>
        <taxon>Caligus</taxon>
    </lineage>
</organism>
<name>A0A7T8QTS7_CALRO</name>